<dbReference type="AlphaFoldDB" id="A0A0F9AJ73"/>
<dbReference type="SUPFAM" id="SSF51261">
    <property type="entry name" value="Duplicated hybrid motif"/>
    <property type="match status" value="1"/>
</dbReference>
<dbReference type="CDD" id="cd12797">
    <property type="entry name" value="M23_peptidase"/>
    <property type="match status" value="1"/>
</dbReference>
<dbReference type="PANTHER" id="PTHR21666">
    <property type="entry name" value="PEPTIDASE-RELATED"/>
    <property type="match status" value="1"/>
</dbReference>
<evidence type="ECO:0000259" key="2">
    <source>
        <dbReference type="Pfam" id="PF01551"/>
    </source>
</evidence>
<evidence type="ECO:0000256" key="1">
    <source>
        <dbReference type="ARBA" id="ARBA00022729"/>
    </source>
</evidence>
<dbReference type="PANTHER" id="PTHR21666:SF289">
    <property type="entry name" value="L-ALA--D-GLU ENDOPEPTIDASE"/>
    <property type="match status" value="1"/>
</dbReference>
<dbReference type="Gene3D" id="2.70.70.10">
    <property type="entry name" value="Glucose Permease (Domain IIA)"/>
    <property type="match status" value="1"/>
</dbReference>
<keyword evidence="1" id="KW-0732">Signal</keyword>
<reference evidence="3" key="1">
    <citation type="journal article" date="2015" name="Nature">
        <title>Complex archaea that bridge the gap between prokaryotes and eukaryotes.</title>
        <authorList>
            <person name="Spang A."/>
            <person name="Saw J.H."/>
            <person name="Jorgensen S.L."/>
            <person name="Zaremba-Niedzwiedzka K."/>
            <person name="Martijn J."/>
            <person name="Lind A.E."/>
            <person name="van Eijk R."/>
            <person name="Schleper C."/>
            <person name="Guy L."/>
            <person name="Ettema T.J."/>
        </authorList>
    </citation>
    <scope>NUCLEOTIDE SEQUENCE</scope>
</reference>
<comment type="caution">
    <text evidence="3">The sequence shown here is derived from an EMBL/GenBank/DDBJ whole genome shotgun (WGS) entry which is preliminary data.</text>
</comment>
<dbReference type="InterPro" id="IPR016047">
    <property type="entry name" value="M23ase_b-sheet_dom"/>
</dbReference>
<feature type="domain" description="M23ase beta-sheet core" evidence="2">
    <location>
        <begin position="27"/>
        <end position="117"/>
    </location>
</feature>
<evidence type="ECO:0000313" key="3">
    <source>
        <dbReference type="EMBL" id="KKL09440.1"/>
    </source>
</evidence>
<name>A0A0F9AJ73_9ZZZZ</name>
<organism evidence="3">
    <name type="scientific">marine sediment metagenome</name>
    <dbReference type="NCBI Taxonomy" id="412755"/>
    <lineage>
        <taxon>unclassified sequences</taxon>
        <taxon>metagenomes</taxon>
        <taxon>ecological metagenomes</taxon>
    </lineage>
</organism>
<gene>
    <name evidence="3" type="ORF">LCGC14_2565850</name>
</gene>
<dbReference type="GO" id="GO:0004222">
    <property type="term" value="F:metalloendopeptidase activity"/>
    <property type="evidence" value="ECO:0007669"/>
    <property type="project" value="TreeGrafter"/>
</dbReference>
<dbReference type="EMBL" id="LAZR01042480">
    <property type="protein sequence ID" value="KKL09440.1"/>
    <property type="molecule type" value="Genomic_DNA"/>
</dbReference>
<dbReference type="InterPro" id="IPR050570">
    <property type="entry name" value="Cell_wall_metabolism_enzyme"/>
</dbReference>
<dbReference type="InterPro" id="IPR011055">
    <property type="entry name" value="Dup_hybrid_motif"/>
</dbReference>
<sequence>MMRFIWPVAGAISRDFYYKSSIYIGGQHAAVDIPAVTGTPIKDAADGKVKGVGWDIYSGFFVAIDHADNWTTRYRHLYGQSPVAVGQRVTQGQVIGNVGSTGWSTGPHLHFDLWHRQKLDAKAFYKNGLWAHDPELYLGKEDGMAFTSEQKQEIRDIIFDGPFIAKDAQGDNSSEPHDLEHWMGILIEHLHAPHGAGGADLEAVRVLITEEIKKLQVILSLTSR</sequence>
<protein>
    <recommendedName>
        <fullName evidence="2">M23ase beta-sheet core domain-containing protein</fullName>
    </recommendedName>
</protein>
<accession>A0A0F9AJ73</accession>
<proteinExistence type="predicted"/>
<dbReference type="Pfam" id="PF01551">
    <property type="entry name" value="Peptidase_M23"/>
    <property type="match status" value="1"/>
</dbReference>